<feature type="region of interest" description="Disordered" evidence="1">
    <location>
        <begin position="1"/>
        <end position="29"/>
    </location>
</feature>
<evidence type="ECO:0000256" key="1">
    <source>
        <dbReference type="SAM" id="MobiDB-lite"/>
    </source>
</evidence>
<name>E9GV11_DAPPU</name>
<gene>
    <name evidence="2" type="ORF">DAPPUDRAFT_248689</name>
</gene>
<proteinExistence type="predicted"/>
<organism evidence="2 3">
    <name type="scientific">Daphnia pulex</name>
    <name type="common">Water flea</name>
    <dbReference type="NCBI Taxonomy" id="6669"/>
    <lineage>
        <taxon>Eukaryota</taxon>
        <taxon>Metazoa</taxon>
        <taxon>Ecdysozoa</taxon>
        <taxon>Arthropoda</taxon>
        <taxon>Crustacea</taxon>
        <taxon>Branchiopoda</taxon>
        <taxon>Diplostraca</taxon>
        <taxon>Cladocera</taxon>
        <taxon>Anomopoda</taxon>
        <taxon>Daphniidae</taxon>
        <taxon>Daphnia</taxon>
    </lineage>
</organism>
<keyword evidence="3" id="KW-1185">Reference proteome</keyword>
<dbReference type="Proteomes" id="UP000000305">
    <property type="component" value="Unassembled WGS sequence"/>
</dbReference>
<dbReference type="AlphaFoldDB" id="E9GV11"/>
<dbReference type="KEGG" id="dpx:DAPPUDRAFT_248689"/>
<reference evidence="2 3" key="1">
    <citation type="journal article" date="2011" name="Science">
        <title>The ecoresponsive genome of Daphnia pulex.</title>
        <authorList>
            <person name="Colbourne J.K."/>
            <person name="Pfrender M.E."/>
            <person name="Gilbert D."/>
            <person name="Thomas W.K."/>
            <person name="Tucker A."/>
            <person name="Oakley T.H."/>
            <person name="Tokishita S."/>
            <person name="Aerts A."/>
            <person name="Arnold G.J."/>
            <person name="Basu M.K."/>
            <person name="Bauer D.J."/>
            <person name="Caceres C.E."/>
            <person name="Carmel L."/>
            <person name="Casola C."/>
            <person name="Choi J.H."/>
            <person name="Detter J.C."/>
            <person name="Dong Q."/>
            <person name="Dusheyko S."/>
            <person name="Eads B.D."/>
            <person name="Frohlich T."/>
            <person name="Geiler-Samerotte K.A."/>
            <person name="Gerlach D."/>
            <person name="Hatcher P."/>
            <person name="Jogdeo S."/>
            <person name="Krijgsveld J."/>
            <person name="Kriventseva E.V."/>
            <person name="Kultz D."/>
            <person name="Laforsch C."/>
            <person name="Lindquist E."/>
            <person name="Lopez J."/>
            <person name="Manak J.R."/>
            <person name="Muller J."/>
            <person name="Pangilinan J."/>
            <person name="Patwardhan R.P."/>
            <person name="Pitluck S."/>
            <person name="Pritham E.J."/>
            <person name="Rechtsteiner A."/>
            <person name="Rho M."/>
            <person name="Rogozin I.B."/>
            <person name="Sakarya O."/>
            <person name="Salamov A."/>
            <person name="Schaack S."/>
            <person name="Shapiro H."/>
            <person name="Shiga Y."/>
            <person name="Skalitzky C."/>
            <person name="Smith Z."/>
            <person name="Souvorov A."/>
            <person name="Sung W."/>
            <person name="Tang Z."/>
            <person name="Tsuchiya D."/>
            <person name="Tu H."/>
            <person name="Vos H."/>
            <person name="Wang M."/>
            <person name="Wolf Y.I."/>
            <person name="Yamagata H."/>
            <person name="Yamada T."/>
            <person name="Ye Y."/>
            <person name="Shaw J.R."/>
            <person name="Andrews J."/>
            <person name="Crease T.J."/>
            <person name="Tang H."/>
            <person name="Lucas S.M."/>
            <person name="Robertson H.M."/>
            <person name="Bork P."/>
            <person name="Koonin E.V."/>
            <person name="Zdobnov E.M."/>
            <person name="Grigoriev I.V."/>
            <person name="Lynch M."/>
            <person name="Boore J.L."/>
        </authorList>
    </citation>
    <scope>NUCLEOTIDE SEQUENCE [LARGE SCALE GENOMIC DNA]</scope>
</reference>
<dbReference type="EMBL" id="GL732567">
    <property type="protein sequence ID" value="EFX76586.1"/>
    <property type="molecule type" value="Genomic_DNA"/>
</dbReference>
<dbReference type="HOGENOM" id="CLU_2608458_0_0_1"/>
<sequence length="79" mass="8707">MIIDQDAHDATPIAAEVPQANSVDQPRRSTRIRARQIQSVAKQAVLSNDSANQDSTGANPTEPETYREAINCPEAEFWI</sequence>
<evidence type="ECO:0000313" key="2">
    <source>
        <dbReference type="EMBL" id="EFX76586.1"/>
    </source>
</evidence>
<feature type="region of interest" description="Disordered" evidence="1">
    <location>
        <begin position="43"/>
        <end position="64"/>
    </location>
</feature>
<protein>
    <submittedName>
        <fullName evidence="2">Uncharacterized protein</fullName>
    </submittedName>
</protein>
<accession>E9GV11</accession>
<feature type="compositionally biased region" description="Polar residues" evidence="1">
    <location>
        <begin position="43"/>
        <end position="59"/>
    </location>
</feature>
<dbReference type="InParanoid" id="E9GV11"/>
<evidence type="ECO:0000313" key="3">
    <source>
        <dbReference type="Proteomes" id="UP000000305"/>
    </source>
</evidence>